<dbReference type="AlphaFoldDB" id="A0A382DHF9"/>
<dbReference type="InterPro" id="IPR011059">
    <property type="entry name" value="Metal-dep_hydrolase_composite"/>
</dbReference>
<reference evidence="2" key="1">
    <citation type="submission" date="2018-05" db="EMBL/GenBank/DDBJ databases">
        <authorList>
            <person name="Lanie J.A."/>
            <person name="Ng W.-L."/>
            <person name="Kazmierczak K.M."/>
            <person name="Andrzejewski T.M."/>
            <person name="Davidsen T.M."/>
            <person name="Wayne K.J."/>
            <person name="Tettelin H."/>
            <person name="Glass J.I."/>
            <person name="Rusch D."/>
            <person name="Podicherti R."/>
            <person name="Tsui H.-C.T."/>
            <person name="Winkler M.E."/>
        </authorList>
    </citation>
    <scope>NUCLEOTIDE SEQUENCE</scope>
</reference>
<dbReference type="InterPro" id="IPR050287">
    <property type="entry name" value="MTA/SAH_deaminase"/>
</dbReference>
<dbReference type="Gene3D" id="2.30.40.10">
    <property type="entry name" value="Urease, subunit C, domain 1"/>
    <property type="match status" value="1"/>
</dbReference>
<dbReference type="SUPFAM" id="SSF51556">
    <property type="entry name" value="Metallo-dependent hydrolases"/>
    <property type="match status" value="1"/>
</dbReference>
<evidence type="ECO:0000313" key="2">
    <source>
        <dbReference type="EMBL" id="SVB37930.1"/>
    </source>
</evidence>
<dbReference type="Gene3D" id="3.20.20.140">
    <property type="entry name" value="Metal-dependent hydrolases"/>
    <property type="match status" value="1"/>
</dbReference>
<sequence>MSTTVIRKADWTAAWDSTAGQHCYLRGVDVAFSGGSIVHVGPDYSGDADHEIDGRDRFVMPGLINIHSHPQHEPAYRGVREEHGRPEMYDTGLYERLQAFALDDEGCQASAELAYGELLKSGVTTLADLSSMSGWWLDLMAR</sequence>
<dbReference type="InterPro" id="IPR032466">
    <property type="entry name" value="Metal_Hydrolase"/>
</dbReference>
<organism evidence="2">
    <name type="scientific">marine metagenome</name>
    <dbReference type="NCBI Taxonomy" id="408172"/>
    <lineage>
        <taxon>unclassified sequences</taxon>
        <taxon>metagenomes</taxon>
        <taxon>ecological metagenomes</taxon>
    </lineage>
</organism>
<protein>
    <submittedName>
        <fullName evidence="2">Uncharacterized protein</fullName>
    </submittedName>
</protein>
<name>A0A382DHF9_9ZZZZ</name>
<dbReference type="GO" id="GO:0016810">
    <property type="term" value="F:hydrolase activity, acting on carbon-nitrogen (but not peptide) bonds"/>
    <property type="evidence" value="ECO:0007669"/>
    <property type="project" value="InterPro"/>
</dbReference>
<dbReference type="PANTHER" id="PTHR43794">
    <property type="entry name" value="AMINOHYDROLASE SSNA-RELATED"/>
    <property type="match status" value="1"/>
</dbReference>
<gene>
    <name evidence="2" type="ORF">METZ01_LOCUS190784</name>
</gene>
<feature type="non-terminal residue" evidence="2">
    <location>
        <position position="142"/>
    </location>
</feature>
<evidence type="ECO:0000256" key="1">
    <source>
        <dbReference type="ARBA" id="ARBA00022801"/>
    </source>
</evidence>
<dbReference type="PANTHER" id="PTHR43794:SF11">
    <property type="entry name" value="AMIDOHYDROLASE-RELATED DOMAIN-CONTAINING PROTEIN"/>
    <property type="match status" value="1"/>
</dbReference>
<dbReference type="EMBL" id="UINC01039445">
    <property type="protein sequence ID" value="SVB37930.1"/>
    <property type="molecule type" value="Genomic_DNA"/>
</dbReference>
<dbReference type="SUPFAM" id="SSF51338">
    <property type="entry name" value="Composite domain of metallo-dependent hydrolases"/>
    <property type="match status" value="1"/>
</dbReference>
<proteinExistence type="predicted"/>
<accession>A0A382DHF9</accession>
<keyword evidence="1" id="KW-0378">Hydrolase</keyword>